<dbReference type="PROSITE" id="PS50102">
    <property type="entry name" value="RRM"/>
    <property type="match status" value="1"/>
</dbReference>
<feature type="region of interest" description="Disordered" evidence="3">
    <location>
        <begin position="100"/>
        <end position="130"/>
    </location>
</feature>
<feature type="compositionally biased region" description="Low complexity" evidence="3">
    <location>
        <begin position="340"/>
        <end position="359"/>
    </location>
</feature>
<organism evidence="5 6">
    <name type="scientific">Botryosphaeria dothidea</name>
    <dbReference type="NCBI Taxonomy" id="55169"/>
    <lineage>
        <taxon>Eukaryota</taxon>
        <taxon>Fungi</taxon>
        <taxon>Dikarya</taxon>
        <taxon>Ascomycota</taxon>
        <taxon>Pezizomycotina</taxon>
        <taxon>Dothideomycetes</taxon>
        <taxon>Dothideomycetes incertae sedis</taxon>
        <taxon>Botryosphaeriales</taxon>
        <taxon>Botryosphaeriaceae</taxon>
        <taxon>Botryosphaeria</taxon>
    </lineage>
</organism>
<feature type="compositionally biased region" description="Basic and acidic residues" evidence="3">
    <location>
        <begin position="113"/>
        <end position="130"/>
    </location>
</feature>
<feature type="compositionally biased region" description="Basic and acidic residues" evidence="3">
    <location>
        <begin position="226"/>
        <end position="248"/>
    </location>
</feature>
<dbReference type="InterPro" id="IPR051229">
    <property type="entry name" value="ALYREF_mRNA_export"/>
</dbReference>
<dbReference type="Pfam" id="PF00076">
    <property type="entry name" value="RRM_1"/>
    <property type="match status" value="1"/>
</dbReference>
<dbReference type="OrthoDB" id="5382468at2759"/>
<keyword evidence="6" id="KW-1185">Reference proteome</keyword>
<dbReference type="Proteomes" id="UP000572817">
    <property type="component" value="Unassembled WGS sequence"/>
</dbReference>
<evidence type="ECO:0000256" key="3">
    <source>
        <dbReference type="SAM" id="MobiDB-lite"/>
    </source>
</evidence>
<dbReference type="SUPFAM" id="SSF54928">
    <property type="entry name" value="RNA-binding domain, RBD"/>
    <property type="match status" value="1"/>
</dbReference>
<dbReference type="AlphaFoldDB" id="A0A8H4J2V3"/>
<evidence type="ECO:0000313" key="5">
    <source>
        <dbReference type="EMBL" id="KAF4312060.1"/>
    </source>
</evidence>
<dbReference type="InterPro" id="IPR000504">
    <property type="entry name" value="RRM_dom"/>
</dbReference>
<feature type="compositionally biased region" description="Basic and acidic residues" evidence="3">
    <location>
        <begin position="284"/>
        <end position="294"/>
    </location>
</feature>
<proteinExistence type="predicted"/>
<keyword evidence="1 2" id="KW-0694">RNA-binding</keyword>
<evidence type="ECO:0000259" key="4">
    <source>
        <dbReference type="PROSITE" id="PS50102"/>
    </source>
</evidence>
<protein>
    <recommendedName>
        <fullName evidence="4">RRM domain-containing protein</fullName>
    </recommendedName>
</protein>
<feature type="compositionally biased region" description="Gly residues" evidence="3">
    <location>
        <begin position="330"/>
        <end position="339"/>
    </location>
</feature>
<evidence type="ECO:0000313" key="6">
    <source>
        <dbReference type="Proteomes" id="UP000572817"/>
    </source>
</evidence>
<dbReference type="EMBL" id="WWBZ02000007">
    <property type="protein sequence ID" value="KAF4312060.1"/>
    <property type="molecule type" value="Genomic_DNA"/>
</dbReference>
<dbReference type="InterPro" id="IPR035979">
    <property type="entry name" value="RBD_domain_sf"/>
</dbReference>
<comment type="caution">
    <text evidence="5">The sequence shown here is derived from an EMBL/GenBank/DDBJ whole genome shotgun (WGS) entry which is preliminary data.</text>
</comment>
<evidence type="ECO:0000256" key="1">
    <source>
        <dbReference type="ARBA" id="ARBA00022884"/>
    </source>
</evidence>
<dbReference type="CDD" id="cd12418">
    <property type="entry name" value="RRM_Aly_REF_like"/>
    <property type="match status" value="1"/>
</dbReference>
<accession>A0A8H4J2V3</accession>
<dbReference type="GO" id="GO:0003729">
    <property type="term" value="F:mRNA binding"/>
    <property type="evidence" value="ECO:0007669"/>
    <property type="project" value="TreeGrafter"/>
</dbReference>
<feature type="domain" description="RRM" evidence="4">
    <location>
        <begin position="131"/>
        <end position="208"/>
    </location>
</feature>
<dbReference type="SMART" id="SM00360">
    <property type="entry name" value="RRM"/>
    <property type="match status" value="1"/>
</dbReference>
<dbReference type="GO" id="GO:0005634">
    <property type="term" value="C:nucleus"/>
    <property type="evidence" value="ECO:0007669"/>
    <property type="project" value="TreeGrafter"/>
</dbReference>
<gene>
    <name evidence="5" type="ORF">GTA08_BOTSDO12284</name>
</gene>
<dbReference type="InterPro" id="IPR012677">
    <property type="entry name" value="Nucleotide-bd_a/b_plait_sf"/>
</dbReference>
<sequence length="368" mass="40709">MLTGCCYSEAAEVDADAEAAAPKTTHETAFYTSLLIAMALRDRSDPAYCSYMHRSARKWRCNRSSRRVLFQAAMLPCETSANLTFLSSIIVEDWVHDRFEDDDSRRPSRNRGHRSERPVRRSPDTDKESGYKIRVENLHYDLTEDDIYELFERIGAVEEAKLVYDRSDRSTGVAFVVYRTLADARVACREFDGANAHGQPIHLSLLPPGPARRNPFDSVQRPSRSLFDRIEGNRNRSFSPDRPRHSDVSKPAPAGIDRYIPGENDDRRRSPPPRRRGGGGGGREGGRRPGERKQQQAGPRKRADDTGRPVVGGRPRKTVEELDAEMADYFGGGEEGAGSGQASNGADAAAPATGNAGAVADDDIDMVE</sequence>
<dbReference type="PANTHER" id="PTHR19965">
    <property type="entry name" value="RNA AND EXPORT FACTOR BINDING PROTEIN"/>
    <property type="match status" value="1"/>
</dbReference>
<reference evidence="5" key="1">
    <citation type="submission" date="2020-04" db="EMBL/GenBank/DDBJ databases">
        <title>Genome Assembly and Annotation of Botryosphaeria dothidea sdau 11-99, a Latent Pathogen of Apple Fruit Ring Rot in China.</title>
        <authorList>
            <person name="Yu C."/>
            <person name="Diao Y."/>
            <person name="Lu Q."/>
            <person name="Zhao J."/>
            <person name="Cui S."/>
            <person name="Peng C."/>
            <person name="He B."/>
            <person name="Liu H."/>
        </authorList>
    </citation>
    <scope>NUCLEOTIDE SEQUENCE [LARGE SCALE GENOMIC DNA]</scope>
    <source>
        <strain evidence="5">Sdau11-99</strain>
    </source>
</reference>
<dbReference type="Gene3D" id="3.30.70.330">
    <property type="match status" value="1"/>
</dbReference>
<feature type="region of interest" description="Disordered" evidence="3">
    <location>
        <begin position="198"/>
        <end position="368"/>
    </location>
</feature>
<name>A0A8H4J2V3_9PEZI</name>
<evidence type="ECO:0000256" key="2">
    <source>
        <dbReference type="PROSITE-ProRule" id="PRU00176"/>
    </source>
</evidence>
<dbReference type="PANTHER" id="PTHR19965:SF82">
    <property type="entry name" value="THO COMPLEX SUBUNIT 4"/>
    <property type="match status" value="1"/>
</dbReference>